<dbReference type="Proteomes" id="UP001244443">
    <property type="component" value="Chromosome"/>
</dbReference>
<gene>
    <name evidence="4" type="ORF">QYS48_32180</name>
</gene>
<dbReference type="SUPFAM" id="SSF88713">
    <property type="entry name" value="Glycoside hydrolase/deacetylase"/>
    <property type="match status" value="1"/>
</dbReference>
<organism evidence="4 5">
    <name type="scientific">Marivirga arenosa</name>
    <dbReference type="NCBI Taxonomy" id="3059076"/>
    <lineage>
        <taxon>Bacteria</taxon>
        <taxon>Pseudomonadati</taxon>
        <taxon>Bacteroidota</taxon>
        <taxon>Cytophagia</taxon>
        <taxon>Cytophagales</taxon>
        <taxon>Marivirgaceae</taxon>
        <taxon>Marivirga</taxon>
    </lineage>
</organism>
<accession>A0AA51N4W4</accession>
<dbReference type="GO" id="GO:0005975">
    <property type="term" value="P:carbohydrate metabolic process"/>
    <property type="evidence" value="ECO:0007669"/>
    <property type="project" value="InterPro"/>
</dbReference>
<dbReference type="Pfam" id="PF03065">
    <property type="entry name" value="Glyco_hydro_57"/>
    <property type="match status" value="1"/>
</dbReference>
<evidence type="ECO:0000313" key="5">
    <source>
        <dbReference type="Proteomes" id="UP001244443"/>
    </source>
</evidence>
<evidence type="ECO:0000313" key="4">
    <source>
        <dbReference type="EMBL" id="WMN06312.1"/>
    </source>
</evidence>
<dbReference type="GO" id="GO:0003824">
    <property type="term" value="F:catalytic activity"/>
    <property type="evidence" value="ECO:0007669"/>
    <property type="project" value="InterPro"/>
</dbReference>
<evidence type="ECO:0000256" key="1">
    <source>
        <dbReference type="ARBA" id="ARBA00006821"/>
    </source>
</evidence>
<dbReference type="AlphaFoldDB" id="A0AA51N4W4"/>
<keyword evidence="5" id="KW-1185">Reference proteome</keyword>
<dbReference type="RefSeq" id="WP_308356097.1">
    <property type="nucleotide sequence ID" value="NZ_CP129970.2"/>
</dbReference>
<protein>
    <recommendedName>
        <fullName evidence="3">Glycoside hydrolase family 57 N-terminal domain-containing protein</fullName>
    </recommendedName>
</protein>
<dbReference type="EMBL" id="CP129970">
    <property type="protein sequence ID" value="WMN06312.1"/>
    <property type="molecule type" value="Genomic_DNA"/>
</dbReference>
<name>A0AA51N4W4_9BACT</name>
<reference evidence="4" key="1">
    <citation type="submission" date="2023-08" db="EMBL/GenBank/DDBJ databases">
        <title>Comparative genomics and taxonomic characterization of three novel marine species of genus Marivirga.</title>
        <authorList>
            <person name="Muhammad N."/>
            <person name="Kim S.-G."/>
        </authorList>
    </citation>
    <scope>NUCLEOTIDE SEQUENCE [LARGE SCALE GENOMIC DNA]</scope>
    <source>
        <strain evidence="4">ABR2-2</strain>
    </source>
</reference>
<proteinExistence type="inferred from homology"/>
<evidence type="ECO:0000256" key="2">
    <source>
        <dbReference type="ARBA" id="ARBA00023277"/>
    </source>
</evidence>
<keyword evidence="2" id="KW-0119">Carbohydrate metabolism</keyword>
<dbReference type="Gene3D" id="3.20.110.20">
    <property type="match status" value="1"/>
</dbReference>
<comment type="similarity">
    <text evidence="1">Belongs to the glycosyl hydrolase 57 family.</text>
</comment>
<feature type="domain" description="Glycoside hydrolase family 57 N-terminal" evidence="3">
    <location>
        <begin position="44"/>
        <end position="194"/>
    </location>
</feature>
<sequence>MDNYQIIHFNHPLKLKELSFLDIGKGIEAIDESKSTSQFKSNFQSNILPQLKKVLKMAKEDQFPIIYFSIPFLEALKKEDNNTLLEITKAVNKGKIQVIGSCYFHSFSYLCSPILFRKEAELYLKALHNFFDQKPGLFINTACLYDDTVAEIISSMGYQAIIATANPWHLAGKHSGQVYRSNTKNQFNVLLSNGDGPDDFQISLINAYGSAYEANLIDDKLGNSHQMQELFMHQSEEEHSVYAVSLPLSSPSWQHKIPDYTNNPLQKALLKQISNLVKEHASKLKEEDLKLLMLLVQPDHLLQINQTTKEDGYNNFISSMNWITDISLRNRN</sequence>
<dbReference type="InterPro" id="IPR004300">
    <property type="entry name" value="Glyco_hydro_57_N"/>
</dbReference>
<evidence type="ECO:0000259" key="3">
    <source>
        <dbReference type="Pfam" id="PF03065"/>
    </source>
</evidence>
<dbReference type="InterPro" id="IPR011330">
    <property type="entry name" value="Glyco_hydro/deAcase_b/a-brl"/>
</dbReference>